<keyword evidence="1" id="KW-0812">Transmembrane</keyword>
<evidence type="ECO:0000313" key="2">
    <source>
        <dbReference type="EMBL" id="CUV45801.1"/>
    </source>
</evidence>
<sequence>MPTANGAAGAPHFDPGLILLAFAPVFLLTLAAEAWYWRRRRDPTVYRRKDTVSNACLARMHQASDAFFLWLMIKTAYAWVYAHGLRAMP</sequence>
<feature type="transmembrane region" description="Helical" evidence="1">
    <location>
        <begin position="17"/>
        <end position="37"/>
    </location>
</feature>
<keyword evidence="1" id="KW-0472">Membrane</keyword>
<accession>A0A0S4WG60</accession>
<proteinExistence type="predicted"/>
<gene>
    <name evidence="2" type="ORF">TO10_v1_380224</name>
</gene>
<feature type="transmembrane region" description="Helical" evidence="1">
    <location>
        <begin position="67"/>
        <end position="84"/>
    </location>
</feature>
<protein>
    <submittedName>
        <fullName evidence="2">C-5 sterol desaturase</fullName>
    </submittedName>
</protein>
<name>A0A0S4WG60_RALSL</name>
<keyword evidence="1" id="KW-1133">Transmembrane helix</keyword>
<dbReference type="EMBL" id="LN899827">
    <property type="protein sequence ID" value="CUV45801.1"/>
    <property type="molecule type" value="Genomic_DNA"/>
</dbReference>
<reference evidence="2" key="1">
    <citation type="submission" date="2015-10" db="EMBL/GenBank/DDBJ databases">
        <authorList>
            <person name="Gilbert D.G."/>
        </authorList>
    </citation>
    <scope>NUCLEOTIDE SEQUENCE</scope>
    <source>
        <strain evidence="2">Phyl III-seqv23</strain>
    </source>
</reference>
<evidence type="ECO:0000256" key="1">
    <source>
        <dbReference type="SAM" id="Phobius"/>
    </source>
</evidence>
<organism evidence="2">
    <name type="scientific">Ralstonia solanacearum</name>
    <name type="common">Pseudomonas solanacearum</name>
    <dbReference type="NCBI Taxonomy" id="305"/>
    <lineage>
        <taxon>Bacteria</taxon>
        <taxon>Pseudomonadati</taxon>
        <taxon>Pseudomonadota</taxon>
        <taxon>Betaproteobacteria</taxon>
        <taxon>Burkholderiales</taxon>
        <taxon>Burkholderiaceae</taxon>
        <taxon>Ralstonia</taxon>
        <taxon>Ralstonia solanacearum species complex</taxon>
    </lineage>
</organism>
<dbReference type="AlphaFoldDB" id="A0A0S4WG60"/>